<evidence type="ECO:0000313" key="2">
    <source>
        <dbReference type="EMBL" id="QEX24433.1"/>
    </source>
</evidence>
<keyword evidence="3" id="KW-1185">Reference proteome</keyword>
<protein>
    <recommendedName>
        <fullName evidence="4">Secreted protein</fullName>
    </recommendedName>
</protein>
<sequence>MLPSSARAASRGAVLLLCLMGSAAVAARADEAADTQQLQQLLAARCVKQGVLGQTPAEVQTNCGCLAKVGAKHLQPGWRKALLENTSEEKLGPPMDDQAQFEMDALQTCPAIAPYEPKPAGQ</sequence>
<evidence type="ECO:0000313" key="3">
    <source>
        <dbReference type="Proteomes" id="UP000325797"/>
    </source>
</evidence>
<dbReference type="OrthoDB" id="9885271at2"/>
<keyword evidence="1" id="KW-0732">Signal</keyword>
<accession>A0A5J6N6Q2</accession>
<proteinExistence type="predicted"/>
<evidence type="ECO:0008006" key="4">
    <source>
        <dbReference type="Google" id="ProtNLM"/>
    </source>
</evidence>
<feature type="chain" id="PRO_5023870751" description="Secreted protein" evidence="1">
    <location>
        <begin position="27"/>
        <end position="122"/>
    </location>
</feature>
<gene>
    <name evidence="2" type="ORF">FRZ61_43740</name>
</gene>
<name>A0A5J6N6Q2_9PROT</name>
<dbReference type="AlphaFoldDB" id="A0A5J6N6Q2"/>
<feature type="signal peptide" evidence="1">
    <location>
        <begin position="1"/>
        <end position="26"/>
    </location>
</feature>
<dbReference type="Proteomes" id="UP000325797">
    <property type="component" value="Chromosome"/>
</dbReference>
<evidence type="ECO:0000256" key="1">
    <source>
        <dbReference type="SAM" id="SignalP"/>
    </source>
</evidence>
<dbReference type="RefSeq" id="WP_151119713.1">
    <property type="nucleotide sequence ID" value="NZ_CP042582.1"/>
</dbReference>
<dbReference type="EMBL" id="CP042582">
    <property type="protein sequence ID" value="QEX24433.1"/>
    <property type="molecule type" value="Genomic_DNA"/>
</dbReference>
<organism evidence="2 3">
    <name type="scientific">Hypericibacter adhaerens</name>
    <dbReference type="NCBI Taxonomy" id="2602016"/>
    <lineage>
        <taxon>Bacteria</taxon>
        <taxon>Pseudomonadati</taxon>
        <taxon>Pseudomonadota</taxon>
        <taxon>Alphaproteobacteria</taxon>
        <taxon>Rhodospirillales</taxon>
        <taxon>Dongiaceae</taxon>
        <taxon>Hypericibacter</taxon>
    </lineage>
</organism>
<dbReference type="KEGG" id="hadh:FRZ61_43740"/>
<reference evidence="2 3" key="1">
    <citation type="submission" date="2019-08" db="EMBL/GenBank/DDBJ databases">
        <title>Hyperibacter terrae gen. nov., sp. nov. and Hyperibacter viscosus sp. nov., two new members in the family Rhodospirillaceae isolated from the rhizosphere of Hypericum perforatum.</title>
        <authorList>
            <person name="Noviana Z."/>
        </authorList>
    </citation>
    <scope>NUCLEOTIDE SEQUENCE [LARGE SCALE GENOMIC DNA]</scope>
    <source>
        <strain evidence="2 3">R5959</strain>
    </source>
</reference>